<feature type="domain" description="Rhodopsin" evidence="8">
    <location>
        <begin position="35"/>
        <end position="265"/>
    </location>
</feature>
<dbReference type="PANTHER" id="PTHR33048">
    <property type="entry name" value="PTH11-LIKE INTEGRAL MEMBRANE PROTEIN (AFU_ORTHOLOGUE AFUA_5G11245)"/>
    <property type="match status" value="1"/>
</dbReference>
<dbReference type="AlphaFoldDB" id="A0A4Z0YT19"/>
<feature type="transmembrane region" description="Helical" evidence="7">
    <location>
        <begin position="51"/>
        <end position="72"/>
    </location>
</feature>
<evidence type="ECO:0000313" key="10">
    <source>
        <dbReference type="Proteomes" id="UP000297716"/>
    </source>
</evidence>
<dbReference type="Pfam" id="PF20684">
    <property type="entry name" value="Fung_rhodopsin"/>
    <property type="match status" value="1"/>
</dbReference>
<organism evidence="9 10">
    <name type="scientific">Xylaria hypoxylon</name>
    <dbReference type="NCBI Taxonomy" id="37992"/>
    <lineage>
        <taxon>Eukaryota</taxon>
        <taxon>Fungi</taxon>
        <taxon>Dikarya</taxon>
        <taxon>Ascomycota</taxon>
        <taxon>Pezizomycotina</taxon>
        <taxon>Sordariomycetes</taxon>
        <taxon>Xylariomycetidae</taxon>
        <taxon>Xylariales</taxon>
        <taxon>Xylariaceae</taxon>
        <taxon>Xylaria</taxon>
    </lineage>
</organism>
<evidence type="ECO:0000256" key="3">
    <source>
        <dbReference type="ARBA" id="ARBA00022989"/>
    </source>
</evidence>
<feature type="transmembrane region" description="Helical" evidence="7">
    <location>
        <begin position="204"/>
        <end position="226"/>
    </location>
</feature>
<name>A0A4Z0YT19_9PEZI</name>
<comment type="subcellular location">
    <subcellularLocation>
        <location evidence="1">Membrane</location>
        <topology evidence="1">Multi-pass membrane protein</topology>
    </subcellularLocation>
</comment>
<evidence type="ECO:0000259" key="8">
    <source>
        <dbReference type="Pfam" id="PF20684"/>
    </source>
</evidence>
<comment type="similarity">
    <text evidence="5">Belongs to the SAT4 family.</text>
</comment>
<feature type="transmembrane region" description="Helical" evidence="7">
    <location>
        <begin position="125"/>
        <end position="146"/>
    </location>
</feature>
<feature type="transmembrane region" description="Helical" evidence="7">
    <location>
        <begin position="84"/>
        <end position="104"/>
    </location>
</feature>
<dbReference type="EMBL" id="SKBN01000017">
    <property type="protein sequence ID" value="TGJ87157.1"/>
    <property type="molecule type" value="Genomic_DNA"/>
</dbReference>
<dbReference type="GO" id="GO:0016020">
    <property type="term" value="C:membrane"/>
    <property type="evidence" value="ECO:0007669"/>
    <property type="project" value="UniProtKB-SubCell"/>
</dbReference>
<dbReference type="OrthoDB" id="5401779at2759"/>
<feature type="transmembrane region" description="Helical" evidence="7">
    <location>
        <begin position="238"/>
        <end position="261"/>
    </location>
</feature>
<evidence type="ECO:0000256" key="4">
    <source>
        <dbReference type="ARBA" id="ARBA00023136"/>
    </source>
</evidence>
<reference evidence="9 10" key="1">
    <citation type="submission" date="2019-03" db="EMBL/GenBank/DDBJ databases">
        <title>Draft genome sequence of Xylaria hypoxylon DSM 108379, a ubiquitous saprotrophic-parasitic fungi on hardwood.</title>
        <authorList>
            <person name="Buettner E."/>
            <person name="Leonhardt S."/>
            <person name="Gebauer A.M."/>
            <person name="Liers C."/>
            <person name="Hofrichter M."/>
            <person name="Kellner H."/>
        </authorList>
    </citation>
    <scope>NUCLEOTIDE SEQUENCE [LARGE SCALE GENOMIC DNA]</scope>
    <source>
        <strain evidence="9 10">DSM 108379</strain>
    </source>
</reference>
<dbReference type="STRING" id="37992.A0A4Z0YT19"/>
<dbReference type="InterPro" id="IPR052337">
    <property type="entry name" value="SAT4-like"/>
</dbReference>
<dbReference type="PANTHER" id="PTHR33048:SF47">
    <property type="entry name" value="INTEGRAL MEMBRANE PROTEIN-RELATED"/>
    <property type="match status" value="1"/>
</dbReference>
<evidence type="ECO:0000256" key="1">
    <source>
        <dbReference type="ARBA" id="ARBA00004141"/>
    </source>
</evidence>
<feature type="transmembrane region" description="Helical" evidence="7">
    <location>
        <begin position="17"/>
        <end position="39"/>
    </location>
</feature>
<accession>A0A4Z0YT19</accession>
<gene>
    <name evidence="9" type="ORF">E0Z10_g1610</name>
</gene>
<keyword evidence="2 7" id="KW-0812">Transmembrane</keyword>
<evidence type="ECO:0000313" key="9">
    <source>
        <dbReference type="EMBL" id="TGJ87157.1"/>
    </source>
</evidence>
<protein>
    <recommendedName>
        <fullName evidence="8">Rhodopsin domain-containing protein</fullName>
    </recommendedName>
</protein>
<evidence type="ECO:0000256" key="6">
    <source>
        <dbReference type="SAM" id="MobiDB-lite"/>
    </source>
</evidence>
<feature type="transmembrane region" description="Helical" evidence="7">
    <location>
        <begin position="166"/>
        <end position="192"/>
    </location>
</feature>
<evidence type="ECO:0000256" key="7">
    <source>
        <dbReference type="SAM" id="Phobius"/>
    </source>
</evidence>
<keyword evidence="4 7" id="KW-0472">Membrane</keyword>
<proteinExistence type="inferred from homology"/>
<keyword evidence="10" id="KW-1185">Reference proteome</keyword>
<dbReference type="Proteomes" id="UP000297716">
    <property type="component" value="Unassembled WGS sequence"/>
</dbReference>
<sequence>MDAVGSDDYNQETQSPMVIAASVITLFLTLGSIGARTYTKAAVMRQFDLTDWVLLLAGALFGAFVSVEIRLWYTPAGSAGDAQLIFNILEIIYSPAIFCAKYVVLRQIELIFFNHDRKALAFTAIRILVWANLLFYASSFISFLLACIPRAKISNPTLPGVCIDPVRSIIVAGAINVISDLAILVTPIAVIWRLQIPFKRKIGAIAVFGVGVLANITGIIGLYYSIQLTDIADFASAIIPVASWALGDFTTVILVACFPYFPRLYQHLSQKHQKSRYPIPNDVARSPNETRPSRTKPGRWNNSLTTLEVLEDGEGDAPIVGIRPNSS</sequence>
<evidence type="ECO:0000256" key="2">
    <source>
        <dbReference type="ARBA" id="ARBA00022692"/>
    </source>
</evidence>
<dbReference type="InterPro" id="IPR049326">
    <property type="entry name" value="Rhodopsin_dom_fungi"/>
</dbReference>
<evidence type="ECO:0000256" key="5">
    <source>
        <dbReference type="ARBA" id="ARBA00038359"/>
    </source>
</evidence>
<keyword evidence="3 7" id="KW-1133">Transmembrane helix</keyword>
<feature type="region of interest" description="Disordered" evidence="6">
    <location>
        <begin position="277"/>
        <end position="302"/>
    </location>
</feature>
<comment type="caution">
    <text evidence="9">The sequence shown here is derived from an EMBL/GenBank/DDBJ whole genome shotgun (WGS) entry which is preliminary data.</text>
</comment>